<sequence length="146" mass="16175">MKTSSSPVNSEKGMTLVEILVSIIVLTIIIISLLSMFVQSSQTNRVSKNMMDATYLAESQIEEINNMNTSTDSPSIDNLSSQLVAKGYTQDSSCSYCYSLAKNGHYVFVQLSNVSAELGKIIVKVYKDNKKTSQEAQMELVISWKK</sequence>
<feature type="transmembrane region" description="Helical" evidence="3">
    <location>
        <begin position="20"/>
        <end position="38"/>
    </location>
</feature>
<evidence type="ECO:0000256" key="3">
    <source>
        <dbReference type="SAM" id="Phobius"/>
    </source>
</evidence>
<gene>
    <name evidence="4" type="ORF">KHB02_25805</name>
</gene>
<proteinExistence type="predicted"/>
<comment type="subcellular location">
    <subcellularLocation>
        <location evidence="1">Cell surface</location>
    </subcellularLocation>
</comment>
<dbReference type="InterPro" id="IPR012902">
    <property type="entry name" value="N_methyl_site"/>
</dbReference>
<keyword evidence="3" id="KW-0472">Membrane</keyword>
<dbReference type="EMBL" id="JAGYPE010000005">
    <property type="protein sequence ID" value="MBS4184796.1"/>
    <property type="molecule type" value="Genomic_DNA"/>
</dbReference>
<dbReference type="GO" id="GO:0030420">
    <property type="term" value="P:establishment of competence for transformation"/>
    <property type="evidence" value="ECO:0007669"/>
    <property type="project" value="UniProtKB-KW"/>
</dbReference>
<dbReference type="PROSITE" id="PS00409">
    <property type="entry name" value="PROKAR_NTER_METHYL"/>
    <property type="match status" value="1"/>
</dbReference>
<dbReference type="GO" id="GO:0009986">
    <property type="term" value="C:cell surface"/>
    <property type="evidence" value="ECO:0007669"/>
    <property type="project" value="UniProtKB-SubCell"/>
</dbReference>
<protein>
    <submittedName>
        <fullName evidence="4">Prepilin-type N-terminal cleavage/methylation domain-containing protein</fullName>
    </submittedName>
</protein>
<name>A0A942T468_9BACI</name>
<accession>A0A942T468</accession>
<reference evidence="4" key="1">
    <citation type="submission" date="2021-05" db="EMBL/GenBank/DDBJ databases">
        <title>Novel Bacillus species.</title>
        <authorList>
            <person name="Liu G."/>
        </authorList>
    </citation>
    <scope>NUCLEOTIDE SEQUENCE</scope>
    <source>
        <strain evidence="4">FJAT-50051</strain>
    </source>
</reference>
<evidence type="ECO:0000256" key="1">
    <source>
        <dbReference type="ARBA" id="ARBA00004241"/>
    </source>
</evidence>
<evidence type="ECO:0000256" key="2">
    <source>
        <dbReference type="ARBA" id="ARBA00023287"/>
    </source>
</evidence>
<keyword evidence="3" id="KW-0812">Transmembrane</keyword>
<keyword evidence="2" id="KW-0178">Competence</keyword>
<evidence type="ECO:0000313" key="4">
    <source>
        <dbReference type="EMBL" id="MBS4184796.1"/>
    </source>
</evidence>
<organism evidence="4">
    <name type="scientific">Neobacillus citreus</name>
    <dbReference type="NCBI Taxonomy" id="2833578"/>
    <lineage>
        <taxon>Bacteria</taxon>
        <taxon>Bacillati</taxon>
        <taxon>Bacillota</taxon>
        <taxon>Bacilli</taxon>
        <taxon>Bacillales</taxon>
        <taxon>Bacillaceae</taxon>
        <taxon>Neobacillus</taxon>
    </lineage>
</organism>
<keyword evidence="3" id="KW-1133">Transmembrane helix</keyword>
<dbReference type="Pfam" id="PF07963">
    <property type="entry name" value="N_methyl"/>
    <property type="match status" value="1"/>
</dbReference>
<dbReference type="AlphaFoldDB" id="A0A942T468"/>
<comment type="caution">
    <text evidence="4">The sequence shown here is derived from an EMBL/GenBank/DDBJ whole genome shotgun (WGS) entry which is preliminary data.</text>
</comment>